<dbReference type="Gene3D" id="3.90.1150.180">
    <property type="match status" value="1"/>
</dbReference>
<dbReference type="Gene3D" id="3.40.640.10">
    <property type="entry name" value="Type I PLP-dependent aspartate aminotransferase-like (Major domain)"/>
    <property type="match status" value="1"/>
</dbReference>
<organism evidence="11 12">
    <name type="scientific">Zhenpiania hominis</name>
    <dbReference type="NCBI Taxonomy" id="2763644"/>
    <lineage>
        <taxon>Bacteria</taxon>
        <taxon>Bacillati</taxon>
        <taxon>Bacillota</taxon>
        <taxon>Clostridia</taxon>
        <taxon>Peptostreptococcales</taxon>
        <taxon>Anaerovoracaceae</taxon>
        <taxon>Zhenpiania</taxon>
    </lineage>
</organism>
<comment type="cofactor">
    <cofactor evidence="1 8 9">
        <name>pyridoxal 5'-phosphate</name>
        <dbReference type="ChEBI" id="CHEBI:597326"/>
    </cofactor>
</comment>
<keyword evidence="3 8" id="KW-0808">Transferase</keyword>
<reference evidence="11" key="1">
    <citation type="submission" date="2020-08" db="EMBL/GenBank/DDBJ databases">
        <title>Genome public.</title>
        <authorList>
            <person name="Liu C."/>
            <person name="Sun Q."/>
        </authorList>
    </citation>
    <scope>NUCLEOTIDE SEQUENCE</scope>
    <source>
        <strain evidence="11">BX12</strain>
    </source>
</reference>
<dbReference type="InterPro" id="IPR018319">
    <property type="entry name" value="SelA-like"/>
</dbReference>
<dbReference type="Proteomes" id="UP000602647">
    <property type="component" value="Unassembled WGS sequence"/>
</dbReference>
<dbReference type="SUPFAM" id="SSF53383">
    <property type="entry name" value="PLP-dependent transferases"/>
    <property type="match status" value="1"/>
</dbReference>
<evidence type="ECO:0000256" key="5">
    <source>
        <dbReference type="ARBA" id="ARBA00022917"/>
    </source>
</evidence>
<comment type="similarity">
    <text evidence="7 8">Belongs to the SelA family.</text>
</comment>
<dbReference type="GO" id="GO:0001514">
    <property type="term" value="P:selenocysteine incorporation"/>
    <property type="evidence" value="ECO:0007669"/>
    <property type="project" value="UniProtKB-UniRule"/>
</dbReference>
<evidence type="ECO:0000256" key="1">
    <source>
        <dbReference type="ARBA" id="ARBA00001933"/>
    </source>
</evidence>
<evidence type="ECO:0000256" key="3">
    <source>
        <dbReference type="ARBA" id="ARBA00022679"/>
    </source>
</evidence>
<dbReference type="AlphaFoldDB" id="A0A923SUC9"/>
<gene>
    <name evidence="8" type="primary">selA</name>
    <name evidence="11" type="ORF">H9L42_00135</name>
</gene>
<protein>
    <recommendedName>
        <fullName evidence="8">L-seryl-tRNA(Sec) selenium transferase</fullName>
        <ecNumber evidence="8">2.9.1.1</ecNumber>
    </recommendedName>
    <alternativeName>
        <fullName evidence="8">Selenocysteine synthase</fullName>
        <shortName evidence="8">Sec synthase</shortName>
    </alternativeName>
    <alternativeName>
        <fullName evidence="8">Selenocysteinyl-tRNA(Sec) synthase</fullName>
    </alternativeName>
</protein>
<dbReference type="EMBL" id="JACRYT010000001">
    <property type="protein sequence ID" value="MBC6678238.1"/>
    <property type="molecule type" value="Genomic_DNA"/>
</dbReference>
<evidence type="ECO:0000256" key="4">
    <source>
        <dbReference type="ARBA" id="ARBA00022898"/>
    </source>
</evidence>
<sequence length="468" mass="51514">MEKRQLLSRLPSVDEALKDQRLFAFFETTARELVTDSVREVINNARQRILNGEALAEPDRDILIQEMVSLVRQKKRHSLTKAVNATGVVLHTNLGRACLSRAACENVIRTSEGYSTLEYDVKKGSRGSRHNHVEYLITKITGAEAAMVVNNNAAATMLCLSTLAEGQEVLVSRGELVEIGGSFRIPDIMKQSGATLYEVGTTNKTRIEDYQRGINEQTAAIMKVHTSNYRIIGFTAETSLEELAALGKKCGIPVLYDMGCGLMYDLQPYGICEPSVPESLRTGIDVILFSGDKLLGGPQAGILAGRKDLIDKMKRHPLARVLRVDKMTLAALEETFRAYLDPEKARTEIPVLAMLTASSQELKERAQQLALKLETQGGCSAEVVPVKDQTGGGSAPTVLLDGWAVAIENGIAPEKMERLLRSREVPIIARIIRERVHFDIRTIADNELDEITEAVSEITKSVEGGERQ</sequence>
<dbReference type="NCBIfam" id="TIGR00474">
    <property type="entry name" value="selA"/>
    <property type="match status" value="1"/>
</dbReference>
<name>A0A923SUC9_9FIRM</name>
<dbReference type="InterPro" id="IPR015424">
    <property type="entry name" value="PyrdxlP-dep_Trfase"/>
</dbReference>
<feature type="domain" description="L-seryl-tRNA selenium transferase N-terminal" evidence="10">
    <location>
        <begin position="7"/>
        <end position="46"/>
    </location>
</feature>
<evidence type="ECO:0000256" key="6">
    <source>
        <dbReference type="ARBA" id="ARBA00023266"/>
    </source>
</evidence>
<comment type="function">
    <text evidence="8">Converts seryl-tRNA(Sec) to selenocysteinyl-tRNA(Sec) required for selenoprotein biosynthesis.</text>
</comment>
<feature type="modified residue" description="N6-(pyridoxal phosphate)lysine" evidence="8 9">
    <location>
        <position position="293"/>
    </location>
</feature>
<keyword evidence="6 8" id="KW-0711">Selenium</keyword>
<dbReference type="InterPro" id="IPR025862">
    <property type="entry name" value="SelA_trans_N_dom"/>
</dbReference>
<dbReference type="GO" id="GO:0004125">
    <property type="term" value="F:L-seryl-tRNA(Sec) selenium transferase activity"/>
    <property type="evidence" value="ECO:0007669"/>
    <property type="project" value="UniProtKB-UniRule"/>
</dbReference>
<proteinExistence type="inferred from homology"/>
<comment type="pathway">
    <text evidence="8">Aminoacyl-tRNA biosynthesis; selenocysteinyl-tRNA(Sec) biosynthesis; selenocysteinyl-tRNA(Sec) from L-seryl-tRNA(Sec) (bacterial route): step 1/1.</text>
</comment>
<dbReference type="Pfam" id="PF12390">
    <property type="entry name" value="Se-cys_synth_N"/>
    <property type="match status" value="1"/>
</dbReference>
<comment type="caution">
    <text evidence="11">The sequence shown here is derived from an EMBL/GenBank/DDBJ whole genome shotgun (WGS) entry which is preliminary data.</text>
</comment>
<dbReference type="PANTHER" id="PTHR32328">
    <property type="entry name" value="L-SERYL-TRNA(SEC) SELENIUM TRANSFERASE"/>
    <property type="match status" value="1"/>
</dbReference>
<dbReference type="EC" id="2.9.1.1" evidence="8"/>
<dbReference type="Pfam" id="PF03841">
    <property type="entry name" value="SelA"/>
    <property type="match status" value="1"/>
</dbReference>
<keyword evidence="12" id="KW-1185">Reference proteome</keyword>
<evidence type="ECO:0000256" key="8">
    <source>
        <dbReference type="HAMAP-Rule" id="MF_00423"/>
    </source>
</evidence>
<evidence type="ECO:0000256" key="7">
    <source>
        <dbReference type="ARBA" id="ARBA00044507"/>
    </source>
</evidence>
<dbReference type="PANTHER" id="PTHR32328:SF0">
    <property type="entry name" value="L-SERYL-TRNA(SEC) SELENIUM TRANSFERASE"/>
    <property type="match status" value="1"/>
</dbReference>
<dbReference type="HAMAP" id="MF_00423">
    <property type="entry name" value="SelA"/>
    <property type="match status" value="1"/>
</dbReference>
<comment type="subcellular location">
    <subcellularLocation>
        <location evidence="8">Cytoplasm</location>
    </subcellularLocation>
</comment>
<evidence type="ECO:0000313" key="12">
    <source>
        <dbReference type="Proteomes" id="UP000602647"/>
    </source>
</evidence>
<evidence type="ECO:0000313" key="11">
    <source>
        <dbReference type="EMBL" id="MBC6678238.1"/>
    </source>
</evidence>
<dbReference type="InterPro" id="IPR004534">
    <property type="entry name" value="SelA_trans"/>
</dbReference>
<evidence type="ECO:0000256" key="2">
    <source>
        <dbReference type="ARBA" id="ARBA00022490"/>
    </source>
</evidence>
<evidence type="ECO:0000256" key="9">
    <source>
        <dbReference type="PIRSR" id="PIRSR618319-50"/>
    </source>
</evidence>
<comment type="catalytic activity">
    <reaction evidence="8">
        <text>L-seryl-tRNA(Sec) + selenophosphate + H(+) = L-selenocysteinyl-tRNA(Sec) + phosphate</text>
        <dbReference type="Rhea" id="RHEA:22728"/>
        <dbReference type="Rhea" id="RHEA-COMP:9742"/>
        <dbReference type="Rhea" id="RHEA-COMP:9743"/>
        <dbReference type="ChEBI" id="CHEBI:15378"/>
        <dbReference type="ChEBI" id="CHEBI:16144"/>
        <dbReference type="ChEBI" id="CHEBI:43474"/>
        <dbReference type="ChEBI" id="CHEBI:78533"/>
        <dbReference type="ChEBI" id="CHEBI:78573"/>
        <dbReference type="EC" id="2.9.1.1"/>
    </reaction>
</comment>
<dbReference type="InterPro" id="IPR015421">
    <property type="entry name" value="PyrdxlP-dep_Trfase_major"/>
</dbReference>
<dbReference type="GO" id="GO:0001717">
    <property type="term" value="P:conversion of seryl-tRNAsec to selenocys-tRNAsec"/>
    <property type="evidence" value="ECO:0007669"/>
    <property type="project" value="UniProtKB-UniRule"/>
</dbReference>
<keyword evidence="4 8" id="KW-0663">Pyridoxal phosphate</keyword>
<keyword evidence="5 8" id="KW-0648">Protein biosynthesis</keyword>
<dbReference type="RefSeq" id="WP_187301442.1">
    <property type="nucleotide sequence ID" value="NZ_JACRYT010000001.1"/>
</dbReference>
<accession>A0A923SUC9</accession>
<keyword evidence="2 8" id="KW-0963">Cytoplasm</keyword>
<evidence type="ECO:0000259" key="10">
    <source>
        <dbReference type="Pfam" id="PF12390"/>
    </source>
</evidence>
<dbReference type="GO" id="GO:0005737">
    <property type="term" value="C:cytoplasm"/>
    <property type="evidence" value="ECO:0007669"/>
    <property type="project" value="UniProtKB-SubCell"/>
</dbReference>